<comment type="caution">
    <text evidence="1">The sequence shown here is derived from an EMBL/GenBank/DDBJ whole genome shotgun (WGS) entry which is preliminary data.</text>
</comment>
<accession>A0ABR6TI30</accession>
<reference evidence="1 2" key="1">
    <citation type="submission" date="2020-04" db="EMBL/GenBank/DDBJ databases">
        <title>Pseudomonas crami sp. nov., a novel proteolytic bacterial species isolated from cream.</title>
        <authorList>
            <person name="Hofmann K."/>
            <person name="Woller A."/>
            <person name="Huptas C."/>
            <person name="Wenning M."/>
            <person name="Scherer S."/>
            <person name="Doll E.V."/>
        </authorList>
    </citation>
    <scope>NUCLEOTIDE SEQUENCE [LARGE SCALE GENOMIC DNA]</scope>
    <source>
        <strain evidence="1 2">WS 5096</strain>
    </source>
</reference>
<gene>
    <name evidence="1" type="ORF">HF209_32230</name>
</gene>
<protein>
    <submittedName>
        <fullName evidence="1">Uncharacterized protein</fullName>
    </submittedName>
</protein>
<name>A0ABR6TI30_9PSED</name>
<organism evidence="1 2">
    <name type="scientific">Pseudomonas cremoris</name>
    <dbReference type="NCBI Taxonomy" id="2724178"/>
    <lineage>
        <taxon>Bacteria</taxon>
        <taxon>Pseudomonadati</taxon>
        <taxon>Pseudomonadota</taxon>
        <taxon>Gammaproteobacteria</taxon>
        <taxon>Pseudomonadales</taxon>
        <taxon>Pseudomonadaceae</taxon>
        <taxon>Pseudomonas</taxon>
    </lineage>
</organism>
<evidence type="ECO:0000313" key="1">
    <source>
        <dbReference type="EMBL" id="MBC2385620.1"/>
    </source>
</evidence>
<proteinExistence type="predicted"/>
<dbReference type="Proteomes" id="UP000534677">
    <property type="component" value="Unassembled WGS sequence"/>
</dbReference>
<sequence length="109" mass="11874">MTVHMRDATHDSIDFPILSAGHSVAFKGMKKGMGFDSVITIQNFPSAGGFVTQAYVIAFSHYSLLDMPRTSWACLKPSLNLRSNAFNAGLIVVRKLSVSGLKLVPLDLF</sequence>
<dbReference type="EMBL" id="JAAXCZ010000045">
    <property type="protein sequence ID" value="MBC2385620.1"/>
    <property type="molecule type" value="Genomic_DNA"/>
</dbReference>
<keyword evidence="2" id="KW-1185">Reference proteome</keyword>
<evidence type="ECO:0000313" key="2">
    <source>
        <dbReference type="Proteomes" id="UP000534677"/>
    </source>
</evidence>